<dbReference type="OrthoDB" id="214006at2"/>
<name>A0A518JTB3_9BACT</name>
<reference evidence="1 2" key="1">
    <citation type="submission" date="2019-02" db="EMBL/GenBank/DDBJ databases">
        <title>Deep-cultivation of Planctomycetes and their phenomic and genomic characterization uncovers novel biology.</title>
        <authorList>
            <person name="Wiegand S."/>
            <person name="Jogler M."/>
            <person name="Boedeker C."/>
            <person name="Pinto D."/>
            <person name="Vollmers J."/>
            <person name="Rivas-Marin E."/>
            <person name="Kohn T."/>
            <person name="Peeters S.H."/>
            <person name="Heuer A."/>
            <person name="Rast P."/>
            <person name="Oberbeckmann S."/>
            <person name="Bunk B."/>
            <person name="Jeske O."/>
            <person name="Meyerdierks A."/>
            <person name="Storesund J.E."/>
            <person name="Kallscheuer N."/>
            <person name="Luecker S."/>
            <person name="Lage O.M."/>
            <person name="Pohl T."/>
            <person name="Merkel B.J."/>
            <person name="Hornburger P."/>
            <person name="Mueller R.-W."/>
            <person name="Bruemmer F."/>
            <person name="Labrenz M."/>
            <person name="Spormann A.M."/>
            <person name="Op den Camp H."/>
            <person name="Overmann J."/>
            <person name="Amann R."/>
            <person name="Jetten M.S.M."/>
            <person name="Mascher T."/>
            <person name="Medema M.H."/>
            <person name="Devos D.P."/>
            <person name="Kaster A.-K."/>
            <person name="Ovreas L."/>
            <person name="Rohde M."/>
            <person name="Galperin M.Y."/>
            <person name="Jogler C."/>
        </authorList>
    </citation>
    <scope>NUCLEOTIDE SEQUENCE [LARGE SCALE GENOMIC DNA]</scope>
    <source>
        <strain evidence="1 2">Poly24</strain>
    </source>
</reference>
<gene>
    <name evidence="1" type="ORF">Poly24_24960</name>
</gene>
<organism evidence="1 2">
    <name type="scientific">Rosistilla carotiformis</name>
    <dbReference type="NCBI Taxonomy" id="2528017"/>
    <lineage>
        <taxon>Bacteria</taxon>
        <taxon>Pseudomonadati</taxon>
        <taxon>Planctomycetota</taxon>
        <taxon>Planctomycetia</taxon>
        <taxon>Pirellulales</taxon>
        <taxon>Pirellulaceae</taxon>
        <taxon>Rosistilla</taxon>
    </lineage>
</organism>
<dbReference type="RefSeq" id="WP_145095195.1">
    <property type="nucleotide sequence ID" value="NZ_CP036348.1"/>
</dbReference>
<evidence type="ECO:0000313" key="2">
    <source>
        <dbReference type="Proteomes" id="UP000315082"/>
    </source>
</evidence>
<dbReference type="PROSITE" id="PS51257">
    <property type="entry name" value="PROKAR_LIPOPROTEIN"/>
    <property type="match status" value="1"/>
</dbReference>
<proteinExistence type="predicted"/>
<dbReference type="EMBL" id="CP036348">
    <property type="protein sequence ID" value="QDV68783.1"/>
    <property type="molecule type" value="Genomic_DNA"/>
</dbReference>
<sequence length="154" mass="16923">MRLARTFVQVAIVTGTLACGLQAHDETIQSQDQHPRHPLAFTSANESKFRVAQHLPGVWRSGGGDDRNLFVRDSNRPREPRKRPRCMALLAGDDHFIGNTPTWENDRIEAAGATPQPSTSGRLEISMSVVVVDAAINISKTDTDSKQINPLIQA</sequence>
<keyword evidence="2" id="KW-1185">Reference proteome</keyword>
<dbReference type="AlphaFoldDB" id="A0A518JTB3"/>
<evidence type="ECO:0000313" key="1">
    <source>
        <dbReference type="EMBL" id="QDV68783.1"/>
    </source>
</evidence>
<dbReference type="Proteomes" id="UP000315082">
    <property type="component" value="Chromosome"/>
</dbReference>
<protein>
    <submittedName>
        <fullName evidence="1">Uncharacterized protein</fullName>
    </submittedName>
</protein>
<accession>A0A518JTB3</accession>
<dbReference type="KEGG" id="rcf:Poly24_24960"/>